<dbReference type="InterPro" id="IPR008752">
    <property type="entry name" value="Peptidase_M11"/>
</dbReference>
<feature type="signal peptide" evidence="1">
    <location>
        <begin position="1"/>
        <end position="19"/>
    </location>
</feature>
<proteinExistence type="predicted"/>
<accession>A0A1E7EW90</accession>
<dbReference type="Pfam" id="PF05548">
    <property type="entry name" value="Peptidase_M11"/>
    <property type="match status" value="1"/>
</dbReference>
<organism evidence="3 4">
    <name type="scientific">Fragilariopsis cylindrus CCMP1102</name>
    <dbReference type="NCBI Taxonomy" id="635003"/>
    <lineage>
        <taxon>Eukaryota</taxon>
        <taxon>Sar</taxon>
        <taxon>Stramenopiles</taxon>
        <taxon>Ochrophyta</taxon>
        <taxon>Bacillariophyta</taxon>
        <taxon>Bacillariophyceae</taxon>
        <taxon>Bacillariophycidae</taxon>
        <taxon>Bacillariales</taxon>
        <taxon>Bacillariaceae</taxon>
        <taxon>Fragilariopsis</taxon>
    </lineage>
</organism>
<dbReference type="EMBL" id="KV784373">
    <property type="protein sequence ID" value="OEU10231.1"/>
    <property type="molecule type" value="Genomic_DNA"/>
</dbReference>
<dbReference type="SUPFAM" id="SSF55486">
    <property type="entry name" value="Metalloproteases ('zincins'), catalytic domain"/>
    <property type="match status" value="1"/>
</dbReference>
<name>A0A1E7EW90_9STRA</name>
<dbReference type="OrthoDB" id="48545at2759"/>
<gene>
    <name evidence="3" type="ORF">FRACYDRAFT_247846</name>
</gene>
<dbReference type="KEGG" id="fcy:FRACYDRAFT_247846"/>
<dbReference type="AlphaFoldDB" id="A0A1E7EW90"/>
<dbReference type="Proteomes" id="UP000095751">
    <property type="component" value="Unassembled WGS sequence"/>
</dbReference>
<evidence type="ECO:0000313" key="3">
    <source>
        <dbReference type="EMBL" id="OEU10231.1"/>
    </source>
</evidence>
<reference evidence="3 4" key="1">
    <citation type="submission" date="2016-09" db="EMBL/GenBank/DDBJ databases">
        <title>Extensive genetic diversity and differential bi-allelic expression allows diatom success in the polar Southern Ocean.</title>
        <authorList>
            <consortium name="DOE Joint Genome Institute"/>
            <person name="Mock T."/>
            <person name="Otillar R.P."/>
            <person name="Strauss J."/>
            <person name="Dupont C."/>
            <person name="Frickenhaus S."/>
            <person name="Maumus F."/>
            <person name="Mcmullan M."/>
            <person name="Sanges R."/>
            <person name="Schmutz J."/>
            <person name="Toseland A."/>
            <person name="Valas R."/>
            <person name="Veluchamy A."/>
            <person name="Ward B.J."/>
            <person name="Allen A."/>
            <person name="Barry K."/>
            <person name="Falciatore A."/>
            <person name="Ferrante M."/>
            <person name="Fortunato A.E."/>
            <person name="Gloeckner G."/>
            <person name="Gruber A."/>
            <person name="Hipkin R."/>
            <person name="Janech M."/>
            <person name="Kroth P."/>
            <person name="Leese F."/>
            <person name="Lindquist E."/>
            <person name="Lyon B.R."/>
            <person name="Martin J."/>
            <person name="Mayer C."/>
            <person name="Parker M."/>
            <person name="Quesneville H."/>
            <person name="Raymond J."/>
            <person name="Uhlig C."/>
            <person name="Valentin K.U."/>
            <person name="Worden A.Z."/>
            <person name="Armbrust E.V."/>
            <person name="Bowler C."/>
            <person name="Green B."/>
            <person name="Moulton V."/>
            <person name="Van Oosterhout C."/>
            <person name="Grigoriev I."/>
        </authorList>
    </citation>
    <scope>NUCLEOTIDE SEQUENCE [LARGE SCALE GENOMIC DNA]</scope>
    <source>
        <strain evidence="3 4">CCMP1102</strain>
    </source>
</reference>
<evidence type="ECO:0000256" key="1">
    <source>
        <dbReference type="SAM" id="SignalP"/>
    </source>
</evidence>
<protein>
    <recommendedName>
        <fullName evidence="2">Peptidase M11 gametolysin domain-containing protein</fullName>
    </recommendedName>
</protein>
<evidence type="ECO:0000259" key="2">
    <source>
        <dbReference type="Pfam" id="PF05548"/>
    </source>
</evidence>
<keyword evidence="1" id="KW-0732">Signal</keyword>
<sequence length="736" mass="81692">MRFLSSILFTLFTTSSTFAQEQKLQQLRASPSQQAQAQAHNTQQHRYLNAREEEKGVFVVELSSFTTEDDDQNEHRQRQLHDQRRSLIETNSCKLYQEDIYYHVGPEDQGNGSEDKWACTFENYYDGNSGTSSPYPHTVDIEGYNIKQSLKQANAISGKSYLHWSPNTNDVSIDRMNTKLTINVDIATSATIWIDSPTPIITRTTTNPNNIFNRRSLQLPVQPQQTLTTGDKKTLVIRVVGNGIGPAASRQQLYEEIFGAGKSLKSQMSQCSGDKLTIEPFSGPTGGALNAYIDGGVVELRITTNPNGKTDKQMENDSNAAAAYVFGRLYEQFDLVLFAMPPGIRPGFAAYAYIGSPFSYYSDTSIEDVMVQMHEVGHNLGLQHAGQGAEEYGDKSGYMGYSSTIDPRMCYNAANNYQLGWYSQDSIRPTASDGYGGTFTISGVAGYNKNDQTKFVSLRLEQENLKSSYYIGYNWAFGANTETQEDANKLIIVQKAGDASASEISWKKAVLSVGESYVIDNYDGSGRYVNVTFARLDDVDAVVDVIPEALPSVSPSSSPIGVPSSNPIDVPSSEPSILPSVSPVTDPPTQFNSWESTWESTVICDEASIEFNIQTDWKPKEISWRLTEKETNTVIFRVNKGDITSVYTSVKTSLCLEYDKKYRFKMWDESKNGLNGGYITGNITGTPGYFEAYYEDDPSRSIFKIKGDFGRKKSTLFIPTRPTPSPTPLPTLPPIA</sequence>
<feature type="chain" id="PRO_5009192425" description="Peptidase M11 gametolysin domain-containing protein" evidence="1">
    <location>
        <begin position="20"/>
        <end position="736"/>
    </location>
</feature>
<keyword evidence="4" id="KW-1185">Reference proteome</keyword>
<evidence type="ECO:0000313" key="4">
    <source>
        <dbReference type="Proteomes" id="UP000095751"/>
    </source>
</evidence>
<dbReference type="InParanoid" id="A0A1E7EW90"/>
<feature type="domain" description="Peptidase M11 gametolysin" evidence="2">
    <location>
        <begin position="311"/>
        <end position="422"/>
    </location>
</feature>